<reference evidence="8 9" key="1">
    <citation type="submission" date="2023-08" db="EMBL/GenBank/DDBJ databases">
        <title>Implementing the SeqCode for naming new Mesorhizobium species isolated from Vachellia karroo root nodules.</title>
        <authorList>
            <person name="Van Lill M."/>
        </authorList>
    </citation>
    <scope>NUCLEOTIDE SEQUENCE [LARGE SCALE GENOMIC DNA]</scope>
    <source>
        <strain evidence="8 9">VK3E</strain>
    </source>
</reference>
<feature type="domain" description="Glucose-methanol-choline oxidoreductase N-terminal" evidence="6">
    <location>
        <begin position="82"/>
        <end position="105"/>
    </location>
</feature>
<dbReference type="PANTHER" id="PTHR11552">
    <property type="entry name" value="GLUCOSE-METHANOL-CHOLINE GMC OXIDOREDUCTASE"/>
    <property type="match status" value="1"/>
</dbReference>
<gene>
    <name evidence="8" type="ORF">RFM51_17960</name>
</gene>
<dbReference type="InterPro" id="IPR007867">
    <property type="entry name" value="GMC_OxRtase_C"/>
</dbReference>
<comment type="cofactor">
    <cofactor evidence="1">
        <name>FAD</name>
        <dbReference type="ChEBI" id="CHEBI:57692"/>
    </cofactor>
</comment>
<dbReference type="RefSeq" id="WP_320215430.1">
    <property type="nucleotide sequence ID" value="NZ_JAVIIS010000025.1"/>
</dbReference>
<dbReference type="PROSITE" id="PS00623">
    <property type="entry name" value="GMC_OXRED_1"/>
    <property type="match status" value="1"/>
</dbReference>
<feature type="domain" description="Glucose-methanol-choline oxidoreductase N-terminal" evidence="7">
    <location>
        <begin position="259"/>
        <end position="273"/>
    </location>
</feature>
<sequence>MRYDYVIAGGGSAGSALAARLSEDPSKTVCLLEAGGVGKDLLIRAPAGIIALLPGRPKINNWAFQTVPQPGLGGRKGYQPRGKALGGSSAINAMLYTRGHRRDYDEWADLGCHGWSWDEVLPYFRRAEGNQRGADALHGGDGPLRVAEQQEPRAISSAFVEACGENQIRRNDDFNGPEQEGAGLYQVTQFWGERRNGERCSAAAAYLYPAIDRPNLTVVTGAHATGVVLDGKRAKGVRYRIGKSEAVAEAKREVILCGGAFGSPQMLLLSGVGPAVELAAHGIPLVHELPGVGRNLQDHLDFILAWKSRETDLMGIGLRGMPGLIRHMLRWRKDGTGMIATPYAEGGAFLKSDPAIERPDLQLHFCVAIVDDHGRKLHMGYGFSCHVCVLRPHSRGEVGLMSKDPLAPPRIDPRFLEDDRDGDLLLKGVRMMRAILEAPALAKYRAKEIYTTGASSDAQLMAHIRARADTIYHPAGTCKMGVDDMAVVDPRLKVRGLEGLRVVDASVMPTLIGGNTNAPTIMIAEKAADMIRAAT</sequence>
<dbReference type="PROSITE" id="PS00624">
    <property type="entry name" value="GMC_OXRED_2"/>
    <property type="match status" value="1"/>
</dbReference>
<dbReference type="EMBL" id="JAVIIS010000025">
    <property type="protein sequence ID" value="MDX8441477.1"/>
    <property type="molecule type" value="Genomic_DNA"/>
</dbReference>
<dbReference type="PANTHER" id="PTHR11552:SF147">
    <property type="entry name" value="CHOLINE DEHYDROGENASE, MITOCHONDRIAL"/>
    <property type="match status" value="1"/>
</dbReference>
<dbReference type="Proteomes" id="UP001272097">
    <property type="component" value="Unassembled WGS sequence"/>
</dbReference>
<dbReference type="SUPFAM" id="SSF51905">
    <property type="entry name" value="FAD/NAD(P)-binding domain"/>
    <property type="match status" value="1"/>
</dbReference>
<dbReference type="Gene3D" id="3.50.50.60">
    <property type="entry name" value="FAD/NAD(P)-binding domain"/>
    <property type="match status" value="1"/>
</dbReference>
<evidence type="ECO:0000256" key="1">
    <source>
        <dbReference type="ARBA" id="ARBA00001974"/>
    </source>
</evidence>
<evidence type="ECO:0000313" key="8">
    <source>
        <dbReference type="EMBL" id="MDX8441477.1"/>
    </source>
</evidence>
<name>A0ABU4WZJ8_9HYPH</name>
<dbReference type="SUPFAM" id="SSF54373">
    <property type="entry name" value="FAD-linked reductases, C-terminal domain"/>
    <property type="match status" value="1"/>
</dbReference>
<evidence type="ECO:0000256" key="4">
    <source>
        <dbReference type="ARBA" id="ARBA00022827"/>
    </source>
</evidence>
<dbReference type="PIRSF" id="PIRSF000137">
    <property type="entry name" value="Alcohol_oxidase"/>
    <property type="match status" value="1"/>
</dbReference>
<dbReference type="Pfam" id="PF05199">
    <property type="entry name" value="GMC_oxred_C"/>
    <property type="match status" value="1"/>
</dbReference>
<dbReference type="Pfam" id="PF00732">
    <property type="entry name" value="GMC_oxred_N"/>
    <property type="match status" value="1"/>
</dbReference>
<keyword evidence="9" id="KW-1185">Reference proteome</keyword>
<accession>A0ABU4WZJ8</accession>
<dbReference type="InterPro" id="IPR012132">
    <property type="entry name" value="GMC_OxRdtase"/>
</dbReference>
<dbReference type="Gene3D" id="3.30.560.10">
    <property type="entry name" value="Glucose Oxidase, domain 3"/>
    <property type="match status" value="1"/>
</dbReference>
<evidence type="ECO:0000256" key="2">
    <source>
        <dbReference type="ARBA" id="ARBA00010790"/>
    </source>
</evidence>
<keyword evidence="4 5" id="KW-0274">FAD</keyword>
<comment type="caution">
    <text evidence="8">The sequence shown here is derived from an EMBL/GenBank/DDBJ whole genome shotgun (WGS) entry which is preliminary data.</text>
</comment>
<organism evidence="8 9">
    <name type="scientific">Mesorhizobium australafricanum</name>
    <dbReference type="NCBI Taxonomy" id="3072311"/>
    <lineage>
        <taxon>Bacteria</taxon>
        <taxon>Pseudomonadati</taxon>
        <taxon>Pseudomonadota</taxon>
        <taxon>Alphaproteobacteria</taxon>
        <taxon>Hyphomicrobiales</taxon>
        <taxon>Phyllobacteriaceae</taxon>
        <taxon>Mesorhizobium</taxon>
    </lineage>
</organism>
<dbReference type="InterPro" id="IPR036188">
    <property type="entry name" value="FAD/NAD-bd_sf"/>
</dbReference>
<protein>
    <submittedName>
        <fullName evidence="8">GMC family oxidoreductase N-terminal domain-containing protein</fullName>
    </submittedName>
</protein>
<evidence type="ECO:0000256" key="5">
    <source>
        <dbReference type="RuleBase" id="RU003968"/>
    </source>
</evidence>
<dbReference type="InterPro" id="IPR000172">
    <property type="entry name" value="GMC_OxRdtase_N"/>
</dbReference>
<evidence type="ECO:0000259" key="7">
    <source>
        <dbReference type="PROSITE" id="PS00624"/>
    </source>
</evidence>
<evidence type="ECO:0000313" key="9">
    <source>
        <dbReference type="Proteomes" id="UP001272097"/>
    </source>
</evidence>
<proteinExistence type="inferred from homology"/>
<keyword evidence="3 5" id="KW-0285">Flavoprotein</keyword>
<evidence type="ECO:0000256" key="3">
    <source>
        <dbReference type="ARBA" id="ARBA00022630"/>
    </source>
</evidence>
<evidence type="ECO:0000259" key="6">
    <source>
        <dbReference type="PROSITE" id="PS00623"/>
    </source>
</evidence>
<comment type="similarity">
    <text evidence="2 5">Belongs to the GMC oxidoreductase family.</text>
</comment>